<keyword evidence="2" id="KW-1185">Reference proteome</keyword>
<dbReference type="EMBL" id="JBFOLJ010000024">
    <property type="protein sequence ID" value="KAL2459135.1"/>
    <property type="molecule type" value="Genomic_DNA"/>
</dbReference>
<dbReference type="Proteomes" id="UP001604277">
    <property type="component" value="Unassembled WGS sequence"/>
</dbReference>
<gene>
    <name evidence="1" type="ORF">Fot_55153</name>
</gene>
<organism evidence="1 2">
    <name type="scientific">Forsythia ovata</name>
    <dbReference type="NCBI Taxonomy" id="205694"/>
    <lineage>
        <taxon>Eukaryota</taxon>
        <taxon>Viridiplantae</taxon>
        <taxon>Streptophyta</taxon>
        <taxon>Embryophyta</taxon>
        <taxon>Tracheophyta</taxon>
        <taxon>Spermatophyta</taxon>
        <taxon>Magnoliopsida</taxon>
        <taxon>eudicotyledons</taxon>
        <taxon>Gunneridae</taxon>
        <taxon>Pentapetalae</taxon>
        <taxon>asterids</taxon>
        <taxon>lamiids</taxon>
        <taxon>Lamiales</taxon>
        <taxon>Oleaceae</taxon>
        <taxon>Forsythieae</taxon>
        <taxon>Forsythia</taxon>
    </lineage>
</organism>
<proteinExistence type="predicted"/>
<protein>
    <submittedName>
        <fullName evidence="1">Uncharacterized protein</fullName>
    </submittedName>
</protein>
<reference evidence="2" key="1">
    <citation type="submission" date="2024-07" db="EMBL/GenBank/DDBJ databases">
        <title>Two chromosome-level genome assemblies of Korean endemic species Abeliophyllum distichum and Forsythia ovata (Oleaceae).</title>
        <authorList>
            <person name="Jang H."/>
        </authorList>
    </citation>
    <scope>NUCLEOTIDE SEQUENCE [LARGE SCALE GENOMIC DNA]</scope>
</reference>
<evidence type="ECO:0000313" key="1">
    <source>
        <dbReference type="EMBL" id="KAL2459135.1"/>
    </source>
</evidence>
<sequence>MTFYTVECLNKYSILAPSGIGKLVRLEVTWGEILQQRRFDSRVGQIFTEILWGSVLGVGLLALSLKSLPLVHIPRFTTRLVNGPLAQEIVNRAVFGSWELSFERYPTVKICSEARQPQMLSNHTHCGCRAVSATTDIVVAEHVKHLGNHNVVAEMLGNHRATTVSMKNKKSKK</sequence>
<accession>A0ABD1P5H1</accession>
<comment type="caution">
    <text evidence="1">The sequence shown here is derived from an EMBL/GenBank/DDBJ whole genome shotgun (WGS) entry which is preliminary data.</text>
</comment>
<dbReference type="AlphaFoldDB" id="A0ABD1P5H1"/>
<name>A0ABD1P5H1_9LAMI</name>
<evidence type="ECO:0000313" key="2">
    <source>
        <dbReference type="Proteomes" id="UP001604277"/>
    </source>
</evidence>